<accession>A0A7X9YIS2</accession>
<dbReference type="Proteomes" id="UP000546970">
    <property type="component" value="Unassembled WGS sequence"/>
</dbReference>
<evidence type="ECO:0000313" key="2">
    <source>
        <dbReference type="Proteomes" id="UP000546970"/>
    </source>
</evidence>
<dbReference type="EMBL" id="JABBCP010000002">
    <property type="protein sequence ID" value="NMF55505.1"/>
    <property type="molecule type" value="Genomic_DNA"/>
</dbReference>
<sequence length="227" mass="24984">MPRAFIFDCDGTILQSMGMWLRIQPALLKTYGVDTVADDFAEFESLSVMGECEGYHRKWGVGKDAQEVYDRLLGMLARGYSEEVSVREGVADFLKSAYDAGIPMAIATSTPAESVQIGLDALGIGRYFDVIVTTADAGASKDHPDVYNLALEKLSGIHGMKDVDHTDVWIFEDMPFGLISSASAGYRRVGIFDPEGRAPRPDVQANCDIFIDSFTELTLDRILSYED</sequence>
<dbReference type="InterPro" id="IPR041492">
    <property type="entry name" value="HAD_2"/>
</dbReference>
<dbReference type="GO" id="GO:0050308">
    <property type="term" value="F:sugar-phosphatase activity"/>
    <property type="evidence" value="ECO:0007669"/>
    <property type="project" value="TreeGrafter"/>
</dbReference>
<dbReference type="InterPro" id="IPR023214">
    <property type="entry name" value="HAD_sf"/>
</dbReference>
<dbReference type="InterPro" id="IPR051806">
    <property type="entry name" value="HAD-like_SPP"/>
</dbReference>
<dbReference type="SFLD" id="SFLDG01129">
    <property type="entry name" value="C1.5:_HAD__Beta-PGM__Phosphata"/>
    <property type="match status" value="1"/>
</dbReference>
<dbReference type="Gene3D" id="1.10.150.240">
    <property type="entry name" value="Putative phosphatase, domain 2"/>
    <property type="match status" value="1"/>
</dbReference>
<protein>
    <submittedName>
        <fullName evidence="1">HAD family phosphatase</fullName>
    </submittedName>
</protein>
<dbReference type="AlphaFoldDB" id="A0A7X9YIS2"/>
<reference evidence="1 2" key="1">
    <citation type="submission" date="2020-04" db="EMBL/GenBank/DDBJ databases">
        <title>Collinsella sp. KGMB02528 nov., an anaerobic actinobacterium isolated from human feces.</title>
        <authorList>
            <person name="Han K.-I."/>
            <person name="Eom M.K."/>
            <person name="Kim J.-S."/>
            <person name="Lee K.C."/>
            <person name="Suh M.K."/>
            <person name="Park S.-H."/>
            <person name="Lee J.H."/>
            <person name="Kang S.W."/>
            <person name="Park J.-E."/>
            <person name="Oh B.S."/>
            <person name="Yu S.Y."/>
            <person name="Choi S.-H."/>
            <person name="Lee D.H."/>
            <person name="Yoon H."/>
            <person name="Kim B.-Y."/>
            <person name="Lee J.H."/>
            <person name="Lee J.-S."/>
        </authorList>
    </citation>
    <scope>NUCLEOTIDE SEQUENCE [LARGE SCALE GENOMIC DNA]</scope>
    <source>
        <strain evidence="1 2">KGMB02528</strain>
    </source>
</reference>
<dbReference type="CDD" id="cd07505">
    <property type="entry name" value="HAD_BPGM-like"/>
    <property type="match status" value="1"/>
</dbReference>
<gene>
    <name evidence="1" type="ORF">HF320_04070</name>
</gene>
<organism evidence="1 2">
    <name type="scientific">Collinsella acetigenes</name>
    <dbReference type="NCBI Taxonomy" id="2713419"/>
    <lineage>
        <taxon>Bacteria</taxon>
        <taxon>Bacillati</taxon>
        <taxon>Actinomycetota</taxon>
        <taxon>Coriobacteriia</taxon>
        <taxon>Coriobacteriales</taxon>
        <taxon>Coriobacteriaceae</taxon>
        <taxon>Collinsella</taxon>
    </lineage>
</organism>
<dbReference type="InterPro" id="IPR036412">
    <property type="entry name" value="HAD-like_sf"/>
</dbReference>
<keyword evidence="2" id="KW-1185">Reference proteome</keyword>
<name>A0A7X9YIS2_9ACTN</name>
<proteinExistence type="predicted"/>
<dbReference type="PANTHER" id="PTHR43481">
    <property type="entry name" value="FRUCTOSE-1-PHOSPHATE PHOSPHATASE"/>
    <property type="match status" value="1"/>
</dbReference>
<dbReference type="SUPFAM" id="SSF56784">
    <property type="entry name" value="HAD-like"/>
    <property type="match status" value="1"/>
</dbReference>
<dbReference type="SFLD" id="SFLDS00003">
    <property type="entry name" value="Haloacid_Dehalogenase"/>
    <property type="match status" value="1"/>
</dbReference>
<dbReference type="InterPro" id="IPR023198">
    <property type="entry name" value="PGP-like_dom2"/>
</dbReference>
<evidence type="ECO:0000313" key="1">
    <source>
        <dbReference type="EMBL" id="NMF55505.1"/>
    </source>
</evidence>
<dbReference type="Gene3D" id="3.40.50.1000">
    <property type="entry name" value="HAD superfamily/HAD-like"/>
    <property type="match status" value="1"/>
</dbReference>
<dbReference type="Pfam" id="PF13419">
    <property type="entry name" value="HAD_2"/>
    <property type="match status" value="1"/>
</dbReference>
<comment type="caution">
    <text evidence="1">The sequence shown here is derived from an EMBL/GenBank/DDBJ whole genome shotgun (WGS) entry which is preliminary data.</text>
</comment>
<dbReference type="PANTHER" id="PTHR43481:SF4">
    <property type="entry name" value="GLYCEROL-1-PHOSPHATE PHOSPHOHYDROLASE 1-RELATED"/>
    <property type="match status" value="1"/>
</dbReference>